<sequence length="446" mass="47764">MTNRPTKKHAVSYVYVAPRRKKAERASPPDAFERAGDAFGRLNVASPSSSLSRSAEHAEVDAEADAFPVSVRDNEWREEDAHASELRQRRAAETAAAAAVGDVVRERRARRGADSRRRRRVTRVSDADGAATETDASAAAAVVYHSAWSIGGIRVVGPDGRPTREAASVDAATAAAAAATSAAAAAGAEQPCTVKLRIWPHDASDPLRPLRDARLTIPHAVLCSEMGAHFSPRGRKLAVCAACVPKGVQTPLPGAPIPDLVYELRVYNLEPGSGFGEVLSARAIRAAHCLTSVQFSPDGEHVLVAYGRRHASLLLLVADGGRCVTVHTVLEVYRARDMSLVRSLASAEDEVNVACFHPAPGGGVAYGTKEGKLRFLQHEKPPVLETDEGGLLTEPEQRPTAVGRCLQDELREVLEWSEDEGSERDDGSEDGSEEGDDWEENGDVAR</sequence>
<feature type="compositionally biased region" description="Basic and acidic residues" evidence="1">
    <location>
        <begin position="24"/>
        <end position="36"/>
    </location>
</feature>
<reference evidence="2" key="1">
    <citation type="submission" date="2021-01" db="EMBL/GenBank/DDBJ databases">
        <authorList>
            <person name="Corre E."/>
            <person name="Pelletier E."/>
            <person name="Niang G."/>
            <person name="Scheremetjew M."/>
            <person name="Finn R."/>
            <person name="Kale V."/>
            <person name="Holt S."/>
            <person name="Cochrane G."/>
            <person name="Meng A."/>
            <person name="Brown T."/>
            <person name="Cohen L."/>
        </authorList>
    </citation>
    <scope>NUCLEOTIDE SEQUENCE</scope>
    <source>
        <strain evidence="2">CCAC1681</strain>
    </source>
</reference>
<dbReference type="PANTHER" id="PTHR22874:SF1">
    <property type="entry name" value="ACTIVATING MOLECULE IN BECN1-REGULATED AUTOPHAGY PROTEIN 1"/>
    <property type="match status" value="1"/>
</dbReference>
<dbReference type="AlphaFoldDB" id="A0A7S0D9F7"/>
<evidence type="ECO:0000313" key="2">
    <source>
        <dbReference type="EMBL" id="CAD8447667.1"/>
    </source>
</evidence>
<dbReference type="GO" id="GO:0080008">
    <property type="term" value="C:Cul4-RING E3 ubiquitin ligase complex"/>
    <property type="evidence" value="ECO:0007669"/>
    <property type="project" value="TreeGrafter"/>
</dbReference>
<name>A0A7S0D9F7_MICPS</name>
<dbReference type="Gene3D" id="2.130.10.10">
    <property type="entry name" value="YVTN repeat-like/Quinoprotein amine dehydrogenase"/>
    <property type="match status" value="1"/>
</dbReference>
<feature type="compositionally biased region" description="Basic and acidic residues" evidence="1">
    <location>
        <begin position="103"/>
        <end position="115"/>
    </location>
</feature>
<dbReference type="SUPFAM" id="SSF82171">
    <property type="entry name" value="DPP6 N-terminal domain-like"/>
    <property type="match status" value="1"/>
</dbReference>
<dbReference type="GO" id="GO:1990756">
    <property type="term" value="F:ubiquitin-like ligase-substrate adaptor activity"/>
    <property type="evidence" value="ECO:0007669"/>
    <property type="project" value="TreeGrafter"/>
</dbReference>
<feature type="region of interest" description="Disordered" evidence="1">
    <location>
        <begin position="17"/>
        <end position="132"/>
    </location>
</feature>
<proteinExistence type="predicted"/>
<dbReference type="GO" id="GO:0000045">
    <property type="term" value="P:autophagosome assembly"/>
    <property type="evidence" value="ECO:0007669"/>
    <property type="project" value="TreeGrafter"/>
</dbReference>
<organism evidence="2">
    <name type="scientific">Micromonas pusilla</name>
    <name type="common">Picoplanktonic green alga</name>
    <name type="synonym">Chromulina pusilla</name>
    <dbReference type="NCBI Taxonomy" id="38833"/>
    <lineage>
        <taxon>Eukaryota</taxon>
        <taxon>Viridiplantae</taxon>
        <taxon>Chlorophyta</taxon>
        <taxon>Mamiellophyceae</taxon>
        <taxon>Mamiellales</taxon>
        <taxon>Mamiellaceae</taxon>
        <taxon>Micromonas</taxon>
    </lineage>
</organism>
<dbReference type="InterPro" id="IPR052596">
    <property type="entry name" value="AMBRA1_autophagy"/>
</dbReference>
<feature type="compositionally biased region" description="Acidic residues" evidence="1">
    <location>
        <begin position="415"/>
        <end position="446"/>
    </location>
</feature>
<dbReference type="PANTHER" id="PTHR22874">
    <property type="entry name" value="ACTIVATING MOLECULE IN BECN1-REGULATED AUTOPHAGY PROTEIN 1"/>
    <property type="match status" value="1"/>
</dbReference>
<dbReference type="GO" id="GO:0000423">
    <property type="term" value="P:mitophagy"/>
    <property type="evidence" value="ECO:0007669"/>
    <property type="project" value="TreeGrafter"/>
</dbReference>
<feature type="compositionally biased region" description="Basic and acidic residues" evidence="1">
    <location>
        <begin position="72"/>
        <end position="92"/>
    </location>
</feature>
<gene>
    <name evidence="2" type="ORF">MSP1401_LOCUS10194</name>
</gene>
<evidence type="ECO:0000256" key="1">
    <source>
        <dbReference type="SAM" id="MobiDB-lite"/>
    </source>
</evidence>
<feature type="region of interest" description="Disordered" evidence="1">
    <location>
        <begin position="384"/>
        <end position="446"/>
    </location>
</feature>
<dbReference type="InterPro" id="IPR015943">
    <property type="entry name" value="WD40/YVTN_repeat-like_dom_sf"/>
</dbReference>
<accession>A0A7S0D9F7</accession>
<protein>
    <submittedName>
        <fullName evidence="2">Uncharacterized protein</fullName>
    </submittedName>
</protein>
<feature type="compositionally biased region" description="Low complexity" evidence="1">
    <location>
        <begin position="93"/>
        <end position="102"/>
    </location>
</feature>
<dbReference type="EMBL" id="HBEN01012261">
    <property type="protein sequence ID" value="CAD8447667.1"/>
    <property type="molecule type" value="Transcribed_RNA"/>
</dbReference>